<evidence type="ECO:0000313" key="2">
    <source>
        <dbReference type="EMBL" id="TFK25505.1"/>
    </source>
</evidence>
<feature type="region of interest" description="Disordered" evidence="1">
    <location>
        <begin position="1"/>
        <end position="20"/>
    </location>
</feature>
<evidence type="ECO:0000313" key="3">
    <source>
        <dbReference type="Proteomes" id="UP000307440"/>
    </source>
</evidence>
<protein>
    <submittedName>
        <fullName evidence="2">Uncharacterized protein</fullName>
    </submittedName>
</protein>
<proteinExistence type="predicted"/>
<dbReference type="Proteomes" id="UP000307440">
    <property type="component" value="Unassembled WGS sequence"/>
</dbReference>
<accession>A0A5C3KYY2</accession>
<gene>
    <name evidence="2" type="ORF">FA15DRAFT_703610</name>
</gene>
<evidence type="ECO:0000256" key="1">
    <source>
        <dbReference type="SAM" id="MobiDB-lite"/>
    </source>
</evidence>
<dbReference type="STRING" id="230819.A0A5C3KYY2"/>
<organism evidence="2 3">
    <name type="scientific">Coprinopsis marcescibilis</name>
    <name type="common">Agaric fungus</name>
    <name type="synonym">Psathyrella marcescibilis</name>
    <dbReference type="NCBI Taxonomy" id="230819"/>
    <lineage>
        <taxon>Eukaryota</taxon>
        <taxon>Fungi</taxon>
        <taxon>Dikarya</taxon>
        <taxon>Basidiomycota</taxon>
        <taxon>Agaricomycotina</taxon>
        <taxon>Agaricomycetes</taxon>
        <taxon>Agaricomycetidae</taxon>
        <taxon>Agaricales</taxon>
        <taxon>Agaricineae</taxon>
        <taxon>Psathyrellaceae</taxon>
        <taxon>Coprinopsis</taxon>
    </lineage>
</organism>
<sequence>MAFPQYQQPGQPGWAAGQYPSQYGGLPPAPSFQPQSTWGGLDFYRAHAPTNHDPSLFNVAWDRVRQFDPVNAQAGGLGVGLHEARHWHRRAYGGVNELTLMAPAEVGHAAAYEAYRTWSQNQSMYEPFGGDIERQREGLIGLAVAESSRLLSFAGRLGDAYARSMASDAAAHTASHIFYQRRRDDEYYRHRGRSRSRGRYDDRDWDREGDYRYDDDRDDMRYDQYDHRGRSRSRHRSRSRPRSYSAHPYDVHGTPYPQPGMPLGAPGAYPGVPSYAGSASGMIPPPPPLSAGGYSNGYPPSGYYPGQAGSAYGQGYAPGMSVPGYPPNQHMAIPLGHAGSTGSAYSYGSQPYMGTAGSIGSAGVPVGGTTMPQAIVIHKSRRHKHHHHRSRSRAGSE</sequence>
<dbReference type="EMBL" id="ML210185">
    <property type="protein sequence ID" value="TFK25505.1"/>
    <property type="molecule type" value="Genomic_DNA"/>
</dbReference>
<keyword evidence="3" id="KW-1185">Reference proteome</keyword>
<dbReference type="AlphaFoldDB" id="A0A5C3KYY2"/>
<dbReference type="OrthoDB" id="2802356at2759"/>
<feature type="region of interest" description="Disordered" evidence="1">
    <location>
        <begin position="190"/>
        <end position="265"/>
    </location>
</feature>
<feature type="compositionally biased region" description="Basic residues" evidence="1">
    <location>
        <begin position="229"/>
        <end position="241"/>
    </location>
</feature>
<reference evidence="2 3" key="1">
    <citation type="journal article" date="2019" name="Nat. Ecol. Evol.">
        <title>Megaphylogeny resolves global patterns of mushroom evolution.</title>
        <authorList>
            <person name="Varga T."/>
            <person name="Krizsan K."/>
            <person name="Foldi C."/>
            <person name="Dima B."/>
            <person name="Sanchez-Garcia M."/>
            <person name="Sanchez-Ramirez S."/>
            <person name="Szollosi G.J."/>
            <person name="Szarkandi J.G."/>
            <person name="Papp V."/>
            <person name="Albert L."/>
            <person name="Andreopoulos W."/>
            <person name="Angelini C."/>
            <person name="Antonin V."/>
            <person name="Barry K.W."/>
            <person name="Bougher N.L."/>
            <person name="Buchanan P."/>
            <person name="Buyck B."/>
            <person name="Bense V."/>
            <person name="Catcheside P."/>
            <person name="Chovatia M."/>
            <person name="Cooper J."/>
            <person name="Damon W."/>
            <person name="Desjardin D."/>
            <person name="Finy P."/>
            <person name="Geml J."/>
            <person name="Haridas S."/>
            <person name="Hughes K."/>
            <person name="Justo A."/>
            <person name="Karasinski D."/>
            <person name="Kautmanova I."/>
            <person name="Kiss B."/>
            <person name="Kocsube S."/>
            <person name="Kotiranta H."/>
            <person name="LaButti K.M."/>
            <person name="Lechner B.E."/>
            <person name="Liimatainen K."/>
            <person name="Lipzen A."/>
            <person name="Lukacs Z."/>
            <person name="Mihaltcheva S."/>
            <person name="Morgado L.N."/>
            <person name="Niskanen T."/>
            <person name="Noordeloos M.E."/>
            <person name="Ohm R.A."/>
            <person name="Ortiz-Santana B."/>
            <person name="Ovrebo C."/>
            <person name="Racz N."/>
            <person name="Riley R."/>
            <person name="Savchenko A."/>
            <person name="Shiryaev A."/>
            <person name="Soop K."/>
            <person name="Spirin V."/>
            <person name="Szebenyi C."/>
            <person name="Tomsovsky M."/>
            <person name="Tulloss R.E."/>
            <person name="Uehling J."/>
            <person name="Grigoriev I.V."/>
            <person name="Vagvolgyi C."/>
            <person name="Papp T."/>
            <person name="Martin F.M."/>
            <person name="Miettinen O."/>
            <person name="Hibbett D.S."/>
            <person name="Nagy L.G."/>
        </authorList>
    </citation>
    <scope>NUCLEOTIDE SEQUENCE [LARGE SCALE GENOMIC DNA]</scope>
    <source>
        <strain evidence="2 3">CBS 121175</strain>
    </source>
</reference>
<feature type="compositionally biased region" description="Basic and acidic residues" evidence="1">
    <location>
        <begin position="198"/>
        <end position="228"/>
    </location>
</feature>
<name>A0A5C3KYY2_COPMA</name>